<reference evidence="3 4" key="1">
    <citation type="submission" date="2023-12" db="EMBL/GenBank/DDBJ databases">
        <title>Blastococcus brunescens sp. nov., an actonobacterium isolated from sandstone collected in sahara desert.</title>
        <authorList>
            <person name="Gtari M."/>
            <person name="Ghodhbane F."/>
        </authorList>
    </citation>
    <scope>NUCLEOTIDE SEQUENCE [LARGE SCALE GENOMIC DNA]</scope>
    <source>
        <strain evidence="3 4">BMG 8361</strain>
    </source>
</reference>
<dbReference type="Gene3D" id="3.40.50.980">
    <property type="match status" value="1"/>
</dbReference>
<dbReference type="EMBL" id="CP141261">
    <property type="protein sequence ID" value="WRL62859.1"/>
    <property type="molecule type" value="Genomic_DNA"/>
</dbReference>
<evidence type="ECO:0000256" key="1">
    <source>
        <dbReference type="SAM" id="MobiDB-lite"/>
    </source>
</evidence>
<proteinExistence type="predicted"/>
<sequence length="179" mass="19289">MGDPAPVRDNLASLLEAVGDAVSGLDPQRRALVHGDRHRTWREFDDRASRLAGYLAEAGTGPGDRVGIGLYNSPEYLESLLAVLKLRAVPVNVNYRYREAELEQVLELADVRALVVDATLAAKVGAVAQRSPRLRSVLLADGEAAGAPPQGWSQDTSGRCPARHPCRDRSAHPTTRSSC</sequence>
<evidence type="ECO:0000313" key="4">
    <source>
        <dbReference type="Proteomes" id="UP001324287"/>
    </source>
</evidence>
<feature type="region of interest" description="Disordered" evidence="1">
    <location>
        <begin position="145"/>
        <end position="179"/>
    </location>
</feature>
<dbReference type="PANTHER" id="PTHR43767:SF1">
    <property type="entry name" value="NONRIBOSOMAL PEPTIDE SYNTHASE PES1 (EUROFUNG)-RELATED"/>
    <property type="match status" value="1"/>
</dbReference>
<protein>
    <submittedName>
        <fullName evidence="3">AMP-binding protein</fullName>
    </submittedName>
</protein>
<dbReference type="SUPFAM" id="SSF56801">
    <property type="entry name" value="Acetyl-CoA synthetase-like"/>
    <property type="match status" value="1"/>
</dbReference>
<keyword evidence="4" id="KW-1185">Reference proteome</keyword>
<feature type="domain" description="AMP-dependent synthetase/ligase" evidence="2">
    <location>
        <begin position="27"/>
        <end position="149"/>
    </location>
</feature>
<name>A0ABZ1AWB6_9ACTN</name>
<dbReference type="InterPro" id="IPR050237">
    <property type="entry name" value="ATP-dep_AMP-bd_enzyme"/>
</dbReference>
<dbReference type="InterPro" id="IPR000873">
    <property type="entry name" value="AMP-dep_synth/lig_dom"/>
</dbReference>
<dbReference type="PANTHER" id="PTHR43767">
    <property type="entry name" value="LONG-CHAIN-FATTY-ACID--COA LIGASE"/>
    <property type="match status" value="1"/>
</dbReference>
<dbReference type="Proteomes" id="UP001324287">
    <property type="component" value="Chromosome"/>
</dbReference>
<evidence type="ECO:0000259" key="2">
    <source>
        <dbReference type="Pfam" id="PF00501"/>
    </source>
</evidence>
<gene>
    <name evidence="3" type="ORF">U6N30_23685</name>
</gene>
<organism evidence="3 4">
    <name type="scientific">Blastococcus brunescens</name>
    <dbReference type="NCBI Taxonomy" id="1564165"/>
    <lineage>
        <taxon>Bacteria</taxon>
        <taxon>Bacillati</taxon>
        <taxon>Actinomycetota</taxon>
        <taxon>Actinomycetes</taxon>
        <taxon>Geodermatophilales</taxon>
        <taxon>Geodermatophilaceae</taxon>
        <taxon>Blastococcus</taxon>
    </lineage>
</organism>
<dbReference type="RefSeq" id="WP_324274208.1">
    <property type="nucleotide sequence ID" value="NZ_CP141261.1"/>
</dbReference>
<dbReference type="Pfam" id="PF00501">
    <property type="entry name" value="AMP-binding"/>
    <property type="match status" value="1"/>
</dbReference>
<evidence type="ECO:0000313" key="3">
    <source>
        <dbReference type="EMBL" id="WRL62859.1"/>
    </source>
</evidence>
<accession>A0ABZ1AWB6</accession>